<keyword evidence="4" id="KW-0255">Endonuclease</keyword>
<dbReference type="Gene3D" id="3.30.920.30">
    <property type="entry name" value="Hypothetical protein"/>
    <property type="match status" value="1"/>
</dbReference>
<keyword evidence="6" id="KW-0694">RNA-binding</keyword>
<accession>E1KNX5</accession>
<dbReference type="GO" id="GO:0004519">
    <property type="term" value="F:endonuclease activity"/>
    <property type="evidence" value="ECO:0007669"/>
    <property type="project" value="UniProtKB-KW"/>
</dbReference>
<dbReference type="GO" id="GO:0003729">
    <property type="term" value="F:mRNA binding"/>
    <property type="evidence" value="ECO:0007669"/>
    <property type="project" value="InterPro"/>
</dbReference>
<gene>
    <name evidence="8" type="ORF">HMPREF9296_2511</name>
</gene>
<comment type="caution">
    <text evidence="8">The sequence shown here is derived from an EMBL/GenBank/DDBJ whole genome shotgun (WGS) entry which is preliminary data.</text>
</comment>
<dbReference type="STRING" id="866771.HMPREF9296_2511"/>
<evidence type="ECO:0000256" key="7">
    <source>
        <dbReference type="ARBA" id="ARBA00023016"/>
    </source>
</evidence>
<dbReference type="AlphaFoldDB" id="E1KNX5"/>
<evidence type="ECO:0000313" key="9">
    <source>
        <dbReference type="Proteomes" id="UP000003610"/>
    </source>
</evidence>
<sequence length="62" mass="6940">MKTSELKRELKKAGCYLLRHGSNHDIWESPITGLTTSVPRHGSAEIPKGTLAMIRRKLLGVR</sequence>
<dbReference type="SUPFAM" id="SSF54786">
    <property type="entry name" value="YcfA/nrd intein domain"/>
    <property type="match status" value="1"/>
</dbReference>
<organism evidence="8 9">
    <name type="scientific">Prevotella disiens FB035-09AN</name>
    <dbReference type="NCBI Taxonomy" id="866771"/>
    <lineage>
        <taxon>Bacteria</taxon>
        <taxon>Pseudomonadati</taxon>
        <taxon>Bacteroidota</taxon>
        <taxon>Bacteroidia</taxon>
        <taxon>Bacteroidales</taxon>
        <taxon>Prevotellaceae</taxon>
        <taxon>Prevotella</taxon>
    </lineage>
</organism>
<evidence type="ECO:0000313" key="8">
    <source>
        <dbReference type="EMBL" id="EFL46742.1"/>
    </source>
</evidence>
<keyword evidence="2" id="KW-1277">Toxin-antitoxin system</keyword>
<evidence type="ECO:0000256" key="4">
    <source>
        <dbReference type="ARBA" id="ARBA00022759"/>
    </source>
</evidence>
<dbReference type="EMBL" id="AEDO01000013">
    <property type="protein sequence ID" value="EFL46742.1"/>
    <property type="molecule type" value="Genomic_DNA"/>
</dbReference>
<evidence type="ECO:0000256" key="6">
    <source>
        <dbReference type="ARBA" id="ARBA00022884"/>
    </source>
</evidence>
<dbReference type="InterPro" id="IPR012933">
    <property type="entry name" value="HicA_mRNA_interferase"/>
</dbReference>
<dbReference type="Proteomes" id="UP000003610">
    <property type="component" value="Unassembled WGS sequence"/>
</dbReference>
<reference evidence="8 9" key="1">
    <citation type="submission" date="2010-08" db="EMBL/GenBank/DDBJ databases">
        <authorList>
            <person name="Durkin A.S."/>
            <person name="Madupu R."/>
            <person name="Torralba M."/>
            <person name="Gillis M."/>
            <person name="Methe B."/>
            <person name="Sutton G."/>
            <person name="Nelson K.E."/>
        </authorList>
    </citation>
    <scope>NUCLEOTIDE SEQUENCE [LARGE SCALE GENOMIC DNA]</scope>
    <source>
        <strain evidence="8 9">FB035-09AN</strain>
    </source>
</reference>
<dbReference type="InterPro" id="IPR038570">
    <property type="entry name" value="HicA_sf"/>
</dbReference>
<evidence type="ECO:0000256" key="2">
    <source>
        <dbReference type="ARBA" id="ARBA00022649"/>
    </source>
</evidence>
<dbReference type="Pfam" id="PF07927">
    <property type="entry name" value="HicA_toxin"/>
    <property type="match status" value="1"/>
</dbReference>
<evidence type="ECO:0000256" key="3">
    <source>
        <dbReference type="ARBA" id="ARBA00022722"/>
    </source>
</evidence>
<proteinExistence type="inferred from homology"/>
<dbReference type="RefSeq" id="WP_004355570.1">
    <property type="nucleotide sequence ID" value="NZ_AEDO01000013.1"/>
</dbReference>
<protein>
    <submittedName>
        <fullName evidence="8">YcfA-like protein</fullName>
    </submittedName>
</protein>
<keyword evidence="5" id="KW-0378">Hydrolase</keyword>
<comment type="similarity">
    <text evidence="1">Belongs to the HicA mRNA interferase family.</text>
</comment>
<dbReference type="GO" id="GO:0016787">
    <property type="term" value="F:hydrolase activity"/>
    <property type="evidence" value="ECO:0007669"/>
    <property type="project" value="UniProtKB-KW"/>
</dbReference>
<keyword evidence="3" id="KW-0540">Nuclease</keyword>
<evidence type="ECO:0000256" key="1">
    <source>
        <dbReference type="ARBA" id="ARBA00006620"/>
    </source>
</evidence>
<evidence type="ECO:0000256" key="5">
    <source>
        <dbReference type="ARBA" id="ARBA00022801"/>
    </source>
</evidence>
<name>E1KNX5_9BACT</name>
<keyword evidence="7" id="KW-0346">Stress response</keyword>